<reference evidence="8" key="2">
    <citation type="submission" date="2025-08" db="UniProtKB">
        <authorList>
            <consortium name="RefSeq"/>
        </authorList>
    </citation>
    <scope>IDENTIFICATION</scope>
    <source>
        <tissue evidence="8">Young leaves</tissue>
    </source>
</reference>
<evidence type="ECO:0000256" key="5">
    <source>
        <dbReference type="ARBA" id="ARBA00023284"/>
    </source>
</evidence>
<accession>A0A8B7BJX0</accession>
<dbReference type="AlphaFoldDB" id="A0A8B7BJX0"/>
<dbReference type="Pfam" id="PF00085">
    <property type="entry name" value="Thioredoxin"/>
    <property type="match status" value="1"/>
</dbReference>
<evidence type="ECO:0000256" key="4">
    <source>
        <dbReference type="ARBA" id="ARBA00023157"/>
    </source>
</evidence>
<organism evidence="7 8">
    <name type="scientific">Phoenix dactylifera</name>
    <name type="common">Date palm</name>
    <dbReference type="NCBI Taxonomy" id="42345"/>
    <lineage>
        <taxon>Eukaryota</taxon>
        <taxon>Viridiplantae</taxon>
        <taxon>Streptophyta</taxon>
        <taxon>Embryophyta</taxon>
        <taxon>Tracheophyta</taxon>
        <taxon>Spermatophyta</taxon>
        <taxon>Magnoliopsida</taxon>
        <taxon>Liliopsida</taxon>
        <taxon>Arecaceae</taxon>
        <taxon>Coryphoideae</taxon>
        <taxon>Phoeniceae</taxon>
        <taxon>Phoenix</taxon>
    </lineage>
</organism>
<dbReference type="InterPro" id="IPR017937">
    <property type="entry name" value="Thioredoxin_CS"/>
</dbReference>
<dbReference type="PRINTS" id="PR00421">
    <property type="entry name" value="THIOREDOXIN"/>
</dbReference>
<evidence type="ECO:0000256" key="1">
    <source>
        <dbReference type="ARBA" id="ARBA00022448"/>
    </source>
</evidence>
<gene>
    <name evidence="8" type="primary">LOC103698587</name>
</gene>
<keyword evidence="4" id="KW-1015">Disulfide bond</keyword>
<evidence type="ECO:0000259" key="6">
    <source>
        <dbReference type="PROSITE" id="PS51352"/>
    </source>
</evidence>
<dbReference type="PROSITE" id="PS51352">
    <property type="entry name" value="THIOREDOXIN_2"/>
    <property type="match status" value="1"/>
</dbReference>
<dbReference type="GO" id="GO:0015035">
    <property type="term" value="F:protein-disulfide reductase activity"/>
    <property type="evidence" value="ECO:0007669"/>
    <property type="project" value="InterPro"/>
</dbReference>
<dbReference type="RefSeq" id="XP_008778842.2">
    <property type="nucleotide sequence ID" value="XM_008780620.4"/>
</dbReference>
<protein>
    <submittedName>
        <fullName evidence="8">Thioredoxin 1-like</fullName>
    </submittedName>
</protein>
<evidence type="ECO:0000256" key="3">
    <source>
        <dbReference type="ARBA" id="ARBA00022982"/>
    </source>
</evidence>
<dbReference type="Gene3D" id="3.40.30.10">
    <property type="entry name" value="Glutaredoxin"/>
    <property type="match status" value="1"/>
</dbReference>
<dbReference type="GeneID" id="103698587"/>
<dbReference type="PROSITE" id="PS00194">
    <property type="entry name" value="THIOREDOXIN_1"/>
    <property type="match status" value="1"/>
</dbReference>
<dbReference type="PANTHER" id="PTHR45663:SF39">
    <property type="entry name" value="THIOREDOXIN DOMAIN-CONTAINING PROTEIN"/>
    <property type="match status" value="1"/>
</dbReference>
<keyword evidence="2" id="KW-0809">Transit peptide</keyword>
<sequence>MAAATVAAAAVLEPLAVPLPRPVLGGSSASRAAGPPVSASLGRRRTGLLPEFRGLRIARRPPRAPSAASSGTEKGLRRGSVVCEAQGTAIEVPEVTKSTWQSLVMECDIPVLVEFWAPWCGPCRMIHPIIGKLSKVYDGKLKCLNLNTDENQEIATKYGIRSIPTIMIFKNGEKKETIVGAVPESTLITCIEKFIEK</sequence>
<dbReference type="Proteomes" id="UP000228380">
    <property type="component" value="Chromosome 18"/>
</dbReference>
<dbReference type="InterPro" id="IPR013766">
    <property type="entry name" value="Thioredoxin_domain"/>
</dbReference>
<reference evidence="7" key="1">
    <citation type="journal article" date="2019" name="Nat. Commun.">
        <title>Genome-wide association mapping of date palm fruit traits.</title>
        <authorList>
            <person name="Hazzouri K.M."/>
            <person name="Gros-Balthazard M."/>
            <person name="Flowers J.M."/>
            <person name="Copetti D."/>
            <person name="Lemansour A."/>
            <person name="Lebrun M."/>
            <person name="Masmoudi K."/>
            <person name="Ferrand S."/>
            <person name="Dhar M.I."/>
            <person name="Fresquez Z.A."/>
            <person name="Rosas U."/>
            <person name="Zhang J."/>
            <person name="Talag J."/>
            <person name="Lee S."/>
            <person name="Kudrna D."/>
            <person name="Powell R.F."/>
            <person name="Leitch I.J."/>
            <person name="Krueger R.R."/>
            <person name="Wing R.A."/>
            <person name="Amiri K.M.A."/>
            <person name="Purugganan M.D."/>
        </authorList>
    </citation>
    <scope>NUCLEOTIDE SEQUENCE [LARGE SCALE GENOMIC DNA]</scope>
    <source>
        <strain evidence="7">cv. Khalas</strain>
    </source>
</reference>
<proteinExistence type="predicted"/>
<dbReference type="KEGG" id="pda:103698587"/>
<name>A0A8B7BJX0_PHODC</name>
<evidence type="ECO:0000313" key="7">
    <source>
        <dbReference type="Proteomes" id="UP000228380"/>
    </source>
</evidence>
<dbReference type="SUPFAM" id="SSF52833">
    <property type="entry name" value="Thioredoxin-like"/>
    <property type="match status" value="1"/>
</dbReference>
<dbReference type="OrthoDB" id="2121326at2759"/>
<dbReference type="CDD" id="cd02947">
    <property type="entry name" value="TRX_family"/>
    <property type="match status" value="1"/>
</dbReference>
<dbReference type="FunFam" id="3.40.30.10:FF:000001">
    <property type="entry name" value="Thioredoxin"/>
    <property type="match status" value="1"/>
</dbReference>
<feature type="domain" description="Thioredoxin" evidence="6">
    <location>
        <begin position="62"/>
        <end position="196"/>
    </location>
</feature>
<keyword evidence="7" id="KW-1185">Reference proteome</keyword>
<dbReference type="InterPro" id="IPR005746">
    <property type="entry name" value="Thioredoxin"/>
</dbReference>
<evidence type="ECO:0000256" key="2">
    <source>
        <dbReference type="ARBA" id="ARBA00022946"/>
    </source>
</evidence>
<dbReference type="InterPro" id="IPR036249">
    <property type="entry name" value="Thioredoxin-like_sf"/>
</dbReference>
<keyword evidence="5" id="KW-0676">Redox-active center</keyword>
<evidence type="ECO:0000313" key="8">
    <source>
        <dbReference type="RefSeq" id="XP_008778842.2"/>
    </source>
</evidence>
<keyword evidence="1" id="KW-0813">Transport</keyword>
<dbReference type="NCBIfam" id="TIGR01068">
    <property type="entry name" value="thioredoxin"/>
    <property type="match status" value="1"/>
</dbReference>
<keyword evidence="3" id="KW-0249">Electron transport</keyword>
<dbReference type="GO" id="GO:0005737">
    <property type="term" value="C:cytoplasm"/>
    <property type="evidence" value="ECO:0007669"/>
    <property type="project" value="TreeGrafter"/>
</dbReference>
<dbReference type="PANTHER" id="PTHR45663">
    <property type="entry name" value="GEO12009P1"/>
    <property type="match status" value="1"/>
</dbReference>